<dbReference type="PANTHER" id="PTHR15139">
    <property type="entry name" value="TUBULIN FOLDING COFACTOR C"/>
    <property type="match status" value="1"/>
</dbReference>
<dbReference type="InterPro" id="IPR017901">
    <property type="entry name" value="C-CAP_CF_C-like"/>
</dbReference>
<dbReference type="AlphaFoldDB" id="A0A0F7SWA5"/>
<dbReference type="InterPro" id="IPR012945">
    <property type="entry name" value="Tubulin-bd_cofactor_C_dom"/>
</dbReference>
<proteinExistence type="inferred from homology"/>
<keyword evidence="3" id="KW-0963">Cytoplasm</keyword>
<evidence type="ECO:0000256" key="4">
    <source>
        <dbReference type="SAM" id="MobiDB-lite"/>
    </source>
</evidence>
<dbReference type="PROSITE" id="PS51329">
    <property type="entry name" value="C_CAP_COFACTOR_C"/>
    <property type="match status" value="1"/>
</dbReference>
<dbReference type="Gene3D" id="2.160.20.70">
    <property type="match status" value="1"/>
</dbReference>
<evidence type="ECO:0000313" key="6">
    <source>
        <dbReference type="EMBL" id="CED84308.1"/>
    </source>
</evidence>
<dbReference type="PANTHER" id="PTHR15139:SF0">
    <property type="entry name" value="TUBULIN-SPECIFIC CHAPERONE C"/>
    <property type="match status" value="1"/>
</dbReference>
<dbReference type="GO" id="GO:0007023">
    <property type="term" value="P:post-chaperonin tubulin folding pathway"/>
    <property type="evidence" value="ECO:0007669"/>
    <property type="project" value="InterPro"/>
</dbReference>
<comment type="similarity">
    <text evidence="2">Belongs to the TBCC family.</text>
</comment>
<dbReference type="InterPro" id="IPR027684">
    <property type="entry name" value="TBCC"/>
</dbReference>
<feature type="domain" description="C-CAP/cofactor C-like" evidence="5">
    <location>
        <begin position="109"/>
        <end position="269"/>
    </location>
</feature>
<dbReference type="InterPro" id="IPR038397">
    <property type="entry name" value="TBCC_N_sf"/>
</dbReference>
<organism evidence="6">
    <name type="scientific">Phaffia rhodozyma</name>
    <name type="common">Yeast</name>
    <name type="synonym">Xanthophyllomyces dendrorhous</name>
    <dbReference type="NCBI Taxonomy" id="264483"/>
    <lineage>
        <taxon>Eukaryota</taxon>
        <taxon>Fungi</taxon>
        <taxon>Dikarya</taxon>
        <taxon>Basidiomycota</taxon>
        <taxon>Agaricomycotina</taxon>
        <taxon>Tremellomycetes</taxon>
        <taxon>Cystofilobasidiales</taxon>
        <taxon>Mrakiaceae</taxon>
        <taxon>Phaffia</taxon>
    </lineage>
</organism>
<dbReference type="Pfam" id="PF07986">
    <property type="entry name" value="TBCC"/>
    <property type="match status" value="1"/>
</dbReference>
<evidence type="ECO:0000256" key="1">
    <source>
        <dbReference type="ARBA" id="ARBA00004496"/>
    </source>
</evidence>
<sequence length="321" mass="35311">MSTKIHSANLWADIQASSSEISQLLAPSTLSTDDIQTIQFKLASLKRTIVVASDYIPKYDQRNAEAKIKELETEFESKRTASAPKSKFSFKKQPKPMRSTGLVSDVSRPTESVETPLSAISIPSTDVSIHRLTSQYITLPTISADGFGLSLFDLTRCVIDLFPSNERSSTNPSKITALHIKNLKQCVLIAPILEGSIMISDCAQCVLILGGWQFRMHTSSDCKVFIHSAPGSSTPIIEGCRSIRFGSYLINDRDPLGSQQSLKVLDFSHPNPTVPSPNWSILSVEEERAIQVRLPALLEGRSRMTIETNLTESILDSVLST</sequence>
<evidence type="ECO:0000256" key="3">
    <source>
        <dbReference type="ARBA" id="ARBA00022490"/>
    </source>
</evidence>
<feature type="region of interest" description="Disordered" evidence="4">
    <location>
        <begin position="85"/>
        <end position="106"/>
    </location>
</feature>
<accession>A0A0F7SWA5</accession>
<dbReference type="Gene3D" id="1.20.58.1250">
    <property type="entry name" value="Tubulin Binding Cofactor C, N-terminal domain"/>
    <property type="match status" value="1"/>
</dbReference>
<dbReference type="EMBL" id="LN483157">
    <property type="protein sequence ID" value="CED84308.1"/>
    <property type="molecule type" value="Genomic_DNA"/>
</dbReference>
<name>A0A0F7SWA5_PHARH</name>
<dbReference type="InterPro" id="IPR016098">
    <property type="entry name" value="CAP/MinC_C"/>
</dbReference>
<evidence type="ECO:0000256" key="2">
    <source>
        <dbReference type="ARBA" id="ARBA00008848"/>
    </source>
</evidence>
<dbReference type="GO" id="GO:0007021">
    <property type="term" value="P:tubulin complex assembly"/>
    <property type="evidence" value="ECO:0007669"/>
    <property type="project" value="TreeGrafter"/>
</dbReference>
<dbReference type="GO" id="GO:0005737">
    <property type="term" value="C:cytoplasm"/>
    <property type="evidence" value="ECO:0007669"/>
    <property type="project" value="UniProtKB-SubCell"/>
</dbReference>
<protein>
    <submittedName>
        <fullName evidence="6">Beta-tubulin folding cofactor C</fullName>
    </submittedName>
</protein>
<reference evidence="6" key="1">
    <citation type="submission" date="2014-08" db="EMBL/GenBank/DDBJ databases">
        <authorList>
            <person name="Sharma Rahul"/>
            <person name="Thines Marco"/>
        </authorList>
    </citation>
    <scope>NUCLEOTIDE SEQUENCE</scope>
</reference>
<evidence type="ECO:0000259" key="5">
    <source>
        <dbReference type="PROSITE" id="PS51329"/>
    </source>
</evidence>
<comment type="subcellular location">
    <subcellularLocation>
        <location evidence="1">Cytoplasm</location>
    </subcellularLocation>
</comment>